<dbReference type="SMART" id="SM00855">
    <property type="entry name" value="PGAM"/>
    <property type="match status" value="1"/>
</dbReference>
<organism evidence="1 2">
    <name type="scientific">Thermohalobaculum xanthum</name>
    <dbReference type="NCBI Taxonomy" id="2753746"/>
    <lineage>
        <taxon>Bacteria</taxon>
        <taxon>Pseudomonadati</taxon>
        <taxon>Pseudomonadota</taxon>
        <taxon>Alphaproteobacteria</taxon>
        <taxon>Rhodobacterales</taxon>
        <taxon>Paracoccaceae</taxon>
        <taxon>Thermohalobaculum</taxon>
    </lineage>
</organism>
<dbReference type="Gene3D" id="3.40.50.1240">
    <property type="entry name" value="Phosphoglycerate mutase-like"/>
    <property type="match status" value="1"/>
</dbReference>
<dbReference type="Proteomes" id="UP000655420">
    <property type="component" value="Unassembled WGS sequence"/>
</dbReference>
<evidence type="ECO:0000313" key="1">
    <source>
        <dbReference type="EMBL" id="MBK0398152.1"/>
    </source>
</evidence>
<dbReference type="PANTHER" id="PTHR47623">
    <property type="entry name" value="OS09G0287300 PROTEIN"/>
    <property type="match status" value="1"/>
</dbReference>
<protein>
    <submittedName>
        <fullName evidence="1">Histidine phosphatase family protein</fullName>
    </submittedName>
</protein>
<dbReference type="SUPFAM" id="SSF53254">
    <property type="entry name" value="Phosphoglycerate mutase-like"/>
    <property type="match status" value="1"/>
</dbReference>
<dbReference type="InterPro" id="IPR013078">
    <property type="entry name" value="His_Pase_superF_clade-1"/>
</dbReference>
<gene>
    <name evidence="1" type="ORF">H0I76_03030</name>
</gene>
<dbReference type="InterPro" id="IPR029033">
    <property type="entry name" value="His_PPase_superfam"/>
</dbReference>
<keyword evidence="2" id="KW-1185">Reference proteome</keyword>
<proteinExistence type="predicted"/>
<dbReference type="CDD" id="cd07067">
    <property type="entry name" value="HP_PGM_like"/>
    <property type="match status" value="1"/>
</dbReference>
<dbReference type="RefSeq" id="WP_200606867.1">
    <property type="nucleotide sequence ID" value="NZ_JAEHHL010000001.1"/>
</dbReference>
<dbReference type="PANTHER" id="PTHR47623:SF1">
    <property type="entry name" value="OS09G0287300 PROTEIN"/>
    <property type="match status" value="1"/>
</dbReference>
<dbReference type="EMBL" id="JAEHHL010000001">
    <property type="protein sequence ID" value="MBK0398152.1"/>
    <property type="molecule type" value="Genomic_DNA"/>
</dbReference>
<sequence>MIAMKTLILLRHAKSSWDDASLSDHDRPLNKRGRAAVPVMARWLAAQGLIPERIICSSAARTRETVQRMATEVAGLPEPEILPALYHAEPPTMLQLVRSLPDAASRVMLVAHEPGLSTLAAHIDDGQPRPGCARAFAHFPTAAAAVFEVDDGWISFGARAARFVAFATPREVQEG</sequence>
<dbReference type="AlphaFoldDB" id="A0A8J7M5H4"/>
<comment type="caution">
    <text evidence="1">The sequence shown here is derived from an EMBL/GenBank/DDBJ whole genome shotgun (WGS) entry which is preliminary data.</text>
</comment>
<dbReference type="Pfam" id="PF00300">
    <property type="entry name" value="His_Phos_1"/>
    <property type="match status" value="1"/>
</dbReference>
<evidence type="ECO:0000313" key="2">
    <source>
        <dbReference type="Proteomes" id="UP000655420"/>
    </source>
</evidence>
<reference evidence="1" key="1">
    <citation type="submission" date="2020-12" db="EMBL/GenBank/DDBJ databases">
        <title>Bacterial taxonomy.</title>
        <authorList>
            <person name="Pan X."/>
        </authorList>
    </citation>
    <scope>NUCLEOTIDE SEQUENCE</scope>
    <source>
        <strain evidence="1">M0105</strain>
    </source>
</reference>
<name>A0A8J7M5H4_9RHOB</name>
<accession>A0A8J7M5H4</accession>